<dbReference type="SUPFAM" id="SSF48317">
    <property type="entry name" value="Acid phosphatase/Vanadium-dependent haloperoxidase"/>
    <property type="match status" value="1"/>
</dbReference>
<dbReference type="RefSeq" id="WP_162446735.1">
    <property type="nucleotide sequence ID" value="NZ_CP048222.1"/>
</dbReference>
<gene>
    <name evidence="1" type="ORF">GXP67_31005</name>
</gene>
<dbReference type="PANTHER" id="PTHR34599">
    <property type="entry name" value="PEROXIDASE-RELATED"/>
    <property type="match status" value="1"/>
</dbReference>
<reference evidence="1 2" key="1">
    <citation type="submission" date="2020-01" db="EMBL/GenBank/DDBJ databases">
        <authorList>
            <person name="Kim M.K."/>
        </authorList>
    </citation>
    <scope>NUCLEOTIDE SEQUENCE [LARGE SCALE GENOMIC DNA]</scope>
    <source>
        <strain evidence="1 2">172606-1</strain>
    </source>
</reference>
<protein>
    <submittedName>
        <fullName evidence="1">Vanadium-dependent haloperoxidase</fullName>
    </submittedName>
</protein>
<dbReference type="EMBL" id="CP048222">
    <property type="protein sequence ID" value="QHT70764.1"/>
    <property type="molecule type" value="Genomic_DNA"/>
</dbReference>
<dbReference type="PANTHER" id="PTHR34599:SF2">
    <property type="entry name" value="TRAF-TYPE DOMAIN-CONTAINING PROTEIN"/>
    <property type="match status" value="1"/>
</dbReference>
<dbReference type="KEGG" id="rhoz:GXP67_31005"/>
<accession>A0A6C0GSJ8</accession>
<organism evidence="1 2">
    <name type="scientific">Rhodocytophaga rosea</name>
    <dbReference type="NCBI Taxonomy" id="2704465"/>
    <lineage>
        <taxon>Bacteria</taxon>
        <taxon>Pseudomonadati</taxon>
        <taxon>Bacteroidota</taxon>
        <taxon>Cytophagia</taxon>
        <taxon>Cytophagales</taxon>
        <taxon>Rhodocytophagaceae</taxon>
        <taxon>Rhodocytophaga</taxon>
    </lineage>
</organism>
<dbReference type="Gene3D" id="1.10.606.20">
    <property type="match status" value="1"/>
</dbReference>
<keyword evidence="2" id="KW-1185">Reference proteome</keyword>
<sequence>MRSLPYFHSEDPESNFYKAAKHVYEVGKSLTDEQKAIANWWADAGGIGVGIPAPYHLISLITIVLESKKLNLGEAAEMYARTGIALKDGPIVTFKGKYQYNLIRPVTYINKHIDANWKSYLPTPPYPEYPSGLVSVFGPVMQVLKREYGDIPVTDNAYDWRGDAPREYSSITKMIEEAAKSRVYAGIHYQFTQDISISLGNQLGDNISKINLNTP</sequence>
<evidence type="ECO:0000313" key="1">
    <source>
        <dbReference type="EMBL" id="QHT70764.1"/>
    </source>
</evidence>
<evidence type="ECO:0000313" key="2">
    <source>
        <dbReference type="Proteomes" id="UP000480178"/>
    </source>
</evidence>
<name>A0A6C0GSJ8_9BACT</name>
<dbReference type="AlphaFoldDB" id="A0A6C0GSJ8"/>
<keyword evidence="1" id="KW-0560">Oxidoreductase</keyword>
<keyword evidence="1" id="KW-0575">Peroxidase</keyword>
<proteinExistence type="predicted"/>
<dbReference type="Proteomes" id="UP000480178">
    <property type="component" value="Chromosome"/>
</dbReference>
<dbReference type="GO" id="GO:0004601">
    <property type="term" value="F:peroxidase activity"/>
    <property type="evidence" value="ECO:0007669"/>
    <property type="project" value="UniProtKB-KW"/>
</dbReference>
<dbReference type="InterPro" id="IPR036938">
    <property type="entry name" value="PAP2/HPO_sf"/>
</dbReference>
<dbReference type="CDD" id="cd03398">
    <property type="entry name" value="PAP2_haloperoxidase"/>
    <property type="match status" value="1"/>
</dbReference>
<dbReference type="InterPro" id="IPR052559">
    <property type="entry name" value="V-haloperoxidase"/>
</dbReference>